<feature type="repeat" description="WD" evidence="3">
    <location>
        <begin position="52"/>
        <end position="83"/>
    </location>
</feature>
<evidence type="ECO:0000256" key="1">
    <source>
        <dbReference type="ARBA" id="ARBA00022574"/>
    </source>
</evidence>
<proteinExistence type="predicted"/>
<name>A0AAD5SUM1_9FUNG</name>
<organism evidence="5 6">
    <name type="scientific">Physocladia obscura</name>
    <dbReference type="NCBI Taxonomy" id="109957"/>
    <lineage>
        <taxon>Eukaryota</taxon>
        <taxon>Fungi</taxon>
        <taxon>Fungi incertae sedis</taxon>
        <taxon>Chytridiomycota</taxon>
        <taxon>Chytridiomycota incertae sedis</taxon>
        <taxon>Chytridiomycetes</taxon>
        <taxon>Chytridiales</taxon>
        <taxon>Chytriomycetaceae</taxon>
        <taxon>Physocladia</taxon>
    </lineage>
</organism>
<feature type="region of interest" description="Disordered" evidence="4">
    <location>
        <begin position="403"/>
        <end position="427"/>
    </location>
</feature>
<keyword evidence="1 3" id="KW-0853">WD repeat</keyword>
<dbReference type="InterPro" id="IPR036322">
    <property type="entry name" value="WD40_repeat_dom_sf"/>
</dbReference>
<dbReference type="Pfam" id="PF00400">
    <property type="entry name" value="WD40"/>
    <property type="match status" value="7"/>
</dbReference>
<feature type="region of interest" description="Disordered" evidence="4">
    <location>
        <begin position="463"/>
        <end position="488"/>
    </location>
</feature>
<feature type="compositionally biased region" description="Polar residues" evidence="4">
    <location>
        <begin position="403"/>
        <end position="412"/>
    </location>
</feature>
<evidence type="ECO:0000313" key="5">
    <source>
        <dbReference type="EMBL" id="KAJ3109475.1"/>
    </source>
</evidence>
<dbReference type="PANTHER" id="PTHR44019">
    <property type="entry name" value="WD REPEAT-CONTAINING PROTEIN 55"/>
    <property type="match status" value="1"/>
</dbReference>
<dbReference type="PANTHER" id="PTHR44019:SF8">
    <property type="entry name" value="POC1 CENTRIOLAR PROTEIN HOMOLOG"/>
    <property type="match status" value="1"/>
</dbReference>
<feature type="repeat" description="WD" evidence="3">
    <location>
        <begin position="97"/>
        <end position="138"/>
    </location>
</feature>
<feature type="repeat" description="WD" evidence="3">
    <location>
        <begin position="139"/>
        <end position="180"/>
    </location>
</feature>
<dbReference type="InterPro" id="IPR019775">
    <property type="entry name" value="WD40_repeat_CS"/>
</dbReference>
<dbReference type="Proteomes" id="UP001211907">
    <property type="component" value="Unassembled WGS sequence"/>
</dbReference>
<reference evidence="5" key="1">
    <citation type="submission" date="2020-05" db="EMBL/GenBank/DDBJ databases">
        <title>Phylogenomic resolution of chytrid fungi.</title>
        <authorList>
            <person name="Stajich J.E."/>
            <person name="Amses K."/>
            <person name="Simmons R."/>
            <person name="Seto K."/>
            <person name="Myers J."/>
            <person name="Bonds A."/>
            <person name="Quandt C.A."/>
            <person name="Barry K."/>
            <person name="Liu P."/>
            <person name="Grigoriev I."/>
            <person name="Longcore J.E."/>
            <person name="James T.Y."/>
        </authorList>
    </citation>
    <scope>NUCLEOTIDE SEQUENCE</scope>
    <source>
        <strain evidence="5">JEL0513</strain>
    </source>
</reference>
<dbReference type="SMART" id="SM00320">
    <property type="entry name" value="WD40"/>
    <property type="match status" value="7"/>
</dbReference>
<feature type="repeat" description="WD" evidence="3">
    <location>
        <begin position="297"/>
        <end position="317"/>
    </location>
</feature>
<dbReference type="AlphaFoldDB" id="A0AAD5SUM1"/>
<dbReference type="Gene3D" id="2.130.10.10">
    <property type="entry name" value="YVTN repeat-like/Quinoprotein amine dehydrogenase"/>
    <property type="match status" value="4"/>
</dbReference>
<dbReference type="InterPro" id="IPR015943">
    <property type="entry name" value="WD40/YVTN_repeat-like_dom_sf"/>
</dbReference>
<dbReference type="PROSITE" id="PS50082">
    <property type="entry name" value="WD_REPEATS_2"/>
    <property type="match status" value="7"/>
</dbReference>
<dbReference type="PROSITE" id="PS00678">
    <property type="entry name" value="WD_REPEATS_1"/>
    <property type="match status" value="2"/>
</dbReference>
<dbReference type="InterPro" id="IPR050505">
    <property type="entry name" value="WDR55/POC1"/>
</dbReference>
<evidence type="ECO:0000256" key="2">
    <source>
        <dbReference type="ARBA" id="ARBA00022737"/>
    </source>
</evidence>
<dbReference type="EMBL" id="JADGJH010001809">
    <property type="protein sequence ID" value="KAJ3109475.1"/>
    <property type="molecule type" value="Genomic_DNA"/>
</dbReference>
<protein>
    <submittedName>
        <fullName evidence="5">POC1 centriolar protein A</fullName>
    </submittedName>
</protein>
<evidence type="ECO:0000313" key="6">
    <source>
        <dbReference type="Proteomes" id="UP001211907"/>
    </source>
</evidence>
<feature type="repeat" description="WD" evidence="3">
    <location>
        <begin position="10"/>
        <end position="51"/>
    </location>
</feature>
<dbReference type="PROSITE" id="PS50294">
    <property type="entry name" value="WD_REPEATS_REGION"/>
    <property type="match status" value="5"/>
</dbReference>
<dbReference type="PRINTS" id="PR00320">
    <property type="entry name" value="GPROTEINBRPT"/>
</dbReference>
<keyword evidence="6" id="KW-1185">Reference proteome</keyword>
<comment type="caution">
    <text evidence="5">The sequence shown here is derived from an EMBL/GenBank/DDBJ whole genome shotgun (WGS) entry which is preliminary data.</text>
</comment>
<dbReference type="InterPro" id="IPR001680">
    <property type="entry name" value="WD40_rpt"/>
</dbReference>
<dbReference type="CDD" id="cd00200">
    <property type="entry name" value="WD40"/>
    <property type="match status" value="1"/>
</dbReference>
<accession>A0AAD5SUM1</accession>
<dbReference type="SUPFAM" id="SSF50978">
    <property type="entry name" value="WD40 repeat-like"/>
    <property type="match status" value="1"/>
</dbReference>
<evidence type="ECO:0000256" key="4">
    <source>
        <dbReference type="SAM" id="MobiDB-lite"/>
    </source>
</evidence>
<dbReference type="InterPro" id="IPR020472">
    <property type="entry name" value="WD40_PAC1"/>
</dbReference>
<evidence type="ECO:0000256" key="3">
    <source>
        <dbReference type="PROSITE-ProRule" id="PRU00221"/>
    </source>
</evidence>
<sequence length="643" mass="69788">MQDPTLDRSFRGHRDVVTDLAFKPSMTQIASGSMDSSVMVWNFKPGMRAFRFVGHKGPVTSVDFSPSGTLLASASRDKTVRLWTPNVYDMKGDVTVFKAHTSTVRSVRFSQDSESILTCSDDKSIKIWSTHRTKFQFTLAGHMNWVRTAQFSPDSKLVISGSDDKSVKLWDLASKECIKTYWDHTGMVTSTAFHPGGTIIATASTDKSIKLFDIRTHKLIQHYHDAHNGAGIASDSKGGEAAWAGGGPNSVNFGGPGGEWLISTGMDGVVKIWDLKEGHLFYTLHGHKNGPTTAAVFSPEGAFFATAGSDAQVMVWKSNFDAGTPLHTDTSDIGGKYKPGYNSHTSHAIHTDPPTTTTASFFSVRSQQKAPILTPPRVSLIHPGLTTQRKMTSMNTNLVTSMPTATTTNSLSGAGKKSPINFKGYDETSTRAKTGNGLAGMQTQSEQPEIVSIGASIFEKMEHEDLSDANNKNTKTTSSKKKSKEEEIEEAYTTRLDVRTIPDELASSLQHIISQIDILTQTMSILETRLTSNEDRVTKLTTLFTEIQAANFSKPLNPTPTTTRGLSSTGTSLFMNMEKGLGGSDQYSPIARQISPDLYSSLAQAKNAIGTQTQKGLYSGGFGSSTKNVEFSRPVNSPMNLMG</sequence>
<gene>
    <name evidence="5" type="primary">POC1A_1</name>
    <name evidence="5" type="ORF">HK100_003287</name>
</gene>
<keyword evidence="2" id="KW-0677">Repeat</keyword>
<feature type="repeat" description="WD" evidence="3">
    <location>
        <begin position="256"/>
        <end position="283"/>
    </location>
</feature>
<feature type="repeat" description="WD" evidence="3">
    <location>
        <begin position="181"/>
        <end position="222"/>
    </location>
</feature>